<dbReference type="Proteomes" id="UP000537161">
    <property type="component" value="Unassembled WGS sequence"/>
</dbReference>
<dbReference type="PANTHER" id="PTHR44145:SF3">
    <property type="entry name" value="DNAJ HOMOLOG SUBFAMILY A MEMBER 3, MITOCHONDRIAL"/>
    <property type="match status" value="1"/>
</dbReference>
<dbReference type="EMBL" id="JACIJH010000004">
    <property type="protein sequence ID" value="MBB5706528.1"/>
    <property type="molecule type" value="Genomic_DNA"/>
</dbReference>
<dbReference type="SUPFAM" id="SSF46565">
    <property type="entry name" value="Chaperone J-domain"/>
    <property type="match status" value="1"/>
</dbReference>
<dbReference type="InterPro" id="IPR001623">
    <property type="entry name" value="DnaJ_domain"/>
</dbReference>
<evidence type="ECO:0000256" key="1">
    <source>
        <dbReference type="ARBA" id="ARBA00023186"/>
    </source>
</evidence>
<dbReference type="PANTHER" id="PTHR44145">
    <property type="entry name" value="DNAJ HOMOLOG SUBFAMILY A MEMBER 3, MITOCHONDRIAL"/>
    <property type="match status" value="1"/>
</dbReference>
<protein>
    <recommendedName>
        <fullName evidence="2">J domain-containing protein</fullName>
    </recommendedName>
</protein>
<reference evidence="3 4" key="1">
    <citation type="submission" date="2020-08" db="EMBL/GenBank/DDBJ databases">
        <title>Genomic Encyclopedia of Type Strains, Phase IV (KMG-IV): sequencing the most valuable type-strain genomes for metagenomic binning, comparative biology and taxonomic classification.</title>
        <authorList>
            <person name="Goeker M."/>
        </authorList>
    </citation>
    <scope>NUCLEOTIDE SEQUENCE [LARGE SCALE GENOMIC DNA]</scope>
    <source>
        <strain evidence="3 4">DSM 27163</strain>
    </source>
</reference>
<dbReference type="PRINTS" id="PR00625">
    <property type="entry name" value="JDOMAIN"/>
</dbReference>
<dbReference type="SMART" id="SM00271">
    <property type="entry name" value="DnaJ"/>
    <property type="match status" value="1"/>
</dbReference>
<dbReference type="PROSITE" id="PS50076">
    <property type="entry name" value="DNAJ_2"/>
    <property type="match status" value="1"/>
</dbReference>
<evidence type="ECO:0000313" key="4">
    <source>
        <dbReference type="Proteomes" id="UP000537161"/>
    </source>
</evidence>
<dbReference type="InterPro" id="IPR036869">
    <property type="entry name" value="J_dom_sf"/>
</dbReference>
<evidence type="ECO:0000259" key="2">
    <source>
        <dbReference type="PROSITE" id="PS50076"/>
    </source>
</evidence>
<dbReference type="Gene3D" id="1.10.287.110">
    <property type="entry name" value="DnaJ domain"/>
    <property type="match status" value="1"/>
</dbReference>
<evidence type="ECO:0000313" key="3">
    <source>
        <dbReference type="EMBL" id="MBB5706528.1"/>
    </source>
</evidence>
<dbReference type="CDD" id="cd06257">
    <property type="entry name" value="DnaJ"/>
    <property type="match status" value="1"/>
</dbReference>
<sequence length="188" mass="21102">MARRNRYMGRMSRAKRSDDWGFPRWRAYGQGREAQQVRLCDRHGCSEPGNCPAPKSPNSPERWYFCETHAAEYNRGWDYFAGLSAEEAADRAAEEARGARSYARAQHYGWGGAGDGSRSADEMRALEVLDLEPDADFEAAKKAWRGLAKECHPDVKPGDAEAAKRFAAGQAAFEVLKQAEERKSWKPA</sequence>
<dbReference type="Pfam" id="PF00226">
    <property type="entry name" value="DnaJ"/>
    <property type="match status" value="1"/>
</dbReference>
<name>A0A7W9EQE3_9SPHN</name>
<dbReference type="AlphaFoldDB" id="A0A7W9EQE3"/>
<accession>A0A7W9EQE3</accession>
<keyword evidence="4" id="KW-1185">Reference proteome</keyword>
<proteinExistence type="predicted"/>
<keyword evidence="1" id="KW-0143">Chaperone</keyword>
<gene>
    <name evidence="3" type="ORF">FHR21_001880</name>
</gene>
<organism evidence="3 4">
    <name type="scientific">Sphingopyxis panaciterrulae</name>
    <dbReference type="NCBI Taxonomy" id="462372"/>
    <lineage>
        <taxon>Bacteria</taxon>
        <taxon>Pseudomonadati</taxon>
        <taxon>Pseudomonadota</taxon>
        <taxon>Alphaproteobacteria</taxon>
        <taxon>Sphingomonadales</taxon>
        <taxon>Sphingomonadaceae</taxon>
        <taxon>Sphingopyxis</taxon>
    </lineage>
</organism>
<dbReference type="InterPro" id="IPR051938">
    <property type="entry name" value="Apopto_cytoskel_mod"/>
</dbReference>
<comment type="caution">
    <text evidence="3">The sequence shown here is derived from an EMBL/GenBank/DDBJ whole genome shotgun (WGS) entry which is preliminary data.</text>
</comment>
<feature type="domain" description="J" evidence="2">
    <location>
        <begin position="124"/>
        <end position="188"/>
    </location>
</feature>